<accession>A0AAX6DPJ5</accession>
<evidence type="ECO:0000313" key="1">
    <source>
        <dbReference type="EMBL" id="KAJ6793723.1"/>
    </source>
</evidence>
<sequence length="183" mass="20382">MFDQFLLSSPKPPFPSSRVFVYFSPKGFTDCVDAIAMSSTSILETTKPFSPFFADQSLRKPALEPPQPVGLGIVDGLKAEPTRPARTTAMMTWESSREKARARTLSTERWRPIRVNLWEHLRIHGPTSGNWDFGDSIPEHHGLHVHKLGDTVNNSNPMGVAVNSMWIGLCVFAGKALYKVLES</sequence>
<name>A0AAX6DPJ5_IRIPA</name>
<dbReference type="EMBL" id="JANAVB010042817">
    <property type="protein sequence ID" value="KAJ6793723.1"/>
    <property type="molecule type" value="Genomic_DNA"/>
</dbReference>
<comment type="caution">
    <text evidence="1">The sequence shown here is derived from an EMBL/GenBank/DDBJ whole genome shotgun (WGS) entry which is preliminary data.</text>
</comment>
<dbReference type="Proteomes" id="UP001140949">
    <property type="component" value="Unassembled WGS sequence"/>
</dbReference>
<protein>
    <submittedName>
        <fullName evidence="1">Protein MARD1</fullName>
    </submittedName>
</protein>
<dbReference type="AlphaFoldDB" id="A0AAX6DPJ5"/>
<proteinExistence type="predicted"/>
<evidence type="ECO:0000313" key="2">
    <source>
        <dbReference type="Proteomes" id="UP001140949"/>
    </source>
</evidence>
<gene>
    <name evidence="1" type="ORF">M6B38_234670</name>
</gene>
<organism evidence="1 2">
    <name type="scientific">Iris pallida</name>
    <name type="common">Sweet iris</name>
    <dbReference type="NCBI Taxonomy" id="29817"/>
    <lineage>
        <taxon>Eukaryota</taxon>
        <taxon>Viridiplantae</taxon>
        <taxon>Streptophyta</taxon>
        <taxon>Embryophyta</taxon>
        <taxon>Tracheophyta</taxon>
        <taxon>Spermatophyta</taxon>
        <taxon>Magnoliopsida</taxon>
        <taxon>Liliopsida</taxon>
        <taxon>Asparagales</taxon>
        <taxon>Iridaceae</taxon>
        <taxon>Iridoideae</taxon>
        <taxon>Irideae</taxon>
        <taxon>Iris</taxon>
    </lineage>
</organism>
<reference evidence="1" key="1">
    <citation type="journal article" date="2023" name="GigaByte">
        <title>Genome assembly of the bearded iris, Iris pallida Lam.</title>
        <authorList>
            <person name="Bruccoleri R.E."/>
            <person name="Oakeley E.J."/>
            <person name="Faust A.M.E."/>
            <person name="Altorfer M."/>
            <person name="Dessus-Babus S."/>
            <person name="Burckhardt D."/>
            <person name="Oertli M."/>
            <person name="Naumann U."/>
            <person name="Petersen F."/>
            <person name="Wong J."/>
        </authorList>
    </citation>
    <scope>NUCLEOTIDE SEQUENCE</scope>
    <source>
        <strain evidence="1">GSM-AAB239-AS_SAM_17_03QT</strain>
    </source>
</reference>
<reference evidence="1" key="2">
    <citation type="submission" date="2023-04" db="EMBL/GenBank/DDBJ databases">
        <authorList>
            <person name="Bruccoleri R.E."/>
            <person name="Oakeley E.J."/>
            <person name="Faust A.-M."/>
            <person name="Dessus-Babus S."/>
            <person name="Altorfer M."/>
            <person name="Burckhardt D."/>
            <person name="Oertli M."/>
            <person name="Naumann U."/>
            <person name="Petersen F."/>
            <person name="Wong J."/>
        </authorList>
    </citation>
    <scope>NUCLEOTIDE SEQUENCE</scope>
    <source>
        <strain evidence="1">GSM-AAB239-AS_SAM_17_03QT</strain>
        <tissue evidence="1">Leaf</tissue>
    </source>
</reference>
<keyword evidence="2" id="KW-1185">Reference proteome</keyword>